<feature type="region of interest" description="Disordered" evidence="1">
    <location>
        <begin position="438"/>
        <end position="504"/>
    </location>
</feature>
<dbReference type="OrthoDB" id="3003917at2759"/>
<feature type="region of interest" description="Disordered" evidence="1">
    <location>
        <begin position="214"/>
        <end position="233"/>
    </location>
</feature>
<feature type="compositionally biased region" description="Polar residues" evidence="1">
    <location>
        <begin position="363"/>
        <end position="375"/>
    </location>
</feature>
<feature type="compositionally biased region" description="Acidic residues" evidence="1">
    <location>
        <begin position="597"/>
        <end position="607"/>
    </location>
</feature>
<sequence length="622" mass="67745">MASSTAELPAAVSAPPLLLAPLPLAFTLDLSCPLPLPTRAGAPAITTLWPFPVAGPSSVPAEDIDAYVSRRYYETLYLGELLFPIAGLVNDLERTAASHNESLDPIIAKHILGLSAIETRHRRTLAPVVAAAIAAVDGMGSGVDEPAMTAGLSDSERDVLFTAMELRVKCRSVAEGERGLPVKGVTEEFERRELLVQLVMLLFYRSRYQATAVPKKKKRKRRDTQPPTPLEDPDAALELLADRIGLWLAVAELGIGLDADDINGREKEDERSVSFRLKRFWELVLVPIFLPREATFLASFHLKVFGRPMPEELVPQKKPRKPKVTKRLSVDDGAALRDPPAAKMQRSTSRTSRMSANSPPPNGTQARILQRSVSRAASEHGDRLRRSRSSSMDPVSLMRDPGRPVSKQTIIRAPSGRDIFKGREVGLIRRTNSVLRQNSLSLKDKGTKDKGTSDGSQQRSGALSRTVSSSGALSRTTSSGLLGRRNTEQALRRKEQESQSQLQAQADAETLIFETPAKPKFNFRAPYGHPTPIHEEPSSAERGGSASVLSFVAETPMRRSAGVAETPVTARMAIVRGTPLARRDSDDDDLGGLMVMTDEEDGGDDDKADGARCRGVPETPVR</sequence>
<comment type="caution">
    <text evidence="2">The sequence shown here is derived from an EMBL/GenBank/DDBJ whole genome shotgun (WGS) entry which is preliminary data.</text>
</comment>
<dbReference type="AlphaFoldDB" id="A0A427XDR3"/>
<gene>
    <name evidence="2" type="ORF">EHS24_005255</name>
</gene>
<feature type="compositionally biased region" description="Low complexity" evidence="1">
    <location>
        <begin position="468"/>
        <end position="484"/>
    </location>
</feature>
<feature type="compositionally biased region" description="Basic and acidic residues" evidence="1">
    <location>
        <begin position="485"/>
        <end position="497"/>
    </location>
</feature>
<keyword evidence="3" id="KW-1185">Reference proteome</keyword>
<dbReference type="Proteomes" id="UP000279236">
    <property type="component" value="Unassembled WGS sequence"/>
</dbReference>
<evidence type="ECO:0000256" key="1">
    <source>
        <dbReference type="SAM" id="MobiDB-lite"/>
    </source>
</evidence>
<evidence type="ECO:0000313" key="3">
    <source>
        <dbReference type="Proteomes" id="UP000279236"/>
    </source>
</evidence>
<dbReference type="STRING" id="105984.A0A427XDR3"/>
<dbReference type="GeneID" id="39589798"/>
<protein>
    <recommendedName>
        <fullName evidence="4">DNA replication regulator Sld3 C-terminal domain-containing protein</fullName>
    </recommendedName>
</protein>
<dbReference type="EMBL" id="RSCE01000020">
    <property type="protein sequence ID" value="RSH76854.1"/>
    <property type="molecule type" value="Genomic_DNA"/>
</dbReference>
<reference evidence="2 3" key="1">
    <citation type="submission" date="2018-11" db="EMBL/GenBank/DDBJ databases">
        <title>Genome sequence of Apiotrichum porosum DSM 27194.</title>
        <authorList>
            <person name="Aliyu H."/>
            <person name="Gorte O."/>
            <person name="Ochsenreither K."/>
        </authorList>
    </citation>
    <scope>NUCLEOTIDE SEQUENCE [LARGE SCALE GENOMIC DNA]</scope>
    <source>
        <strain evidence="2 3">DSM 27194</strain>
    </source>
</reference>
<organism evidence="2 3">
    <name type="scientific">Apiotrichum porosum</name>
    <dbReference type="NCBI Taxonomy" id="105984"/>
    <lineage>
        <taxon>Eukaryota</taxon>
        <taxon>Fungi</taxon>
        <taxon>Dikarya</taxon>
        <taxon>Basidiomycota</taxon>
        <taxon>Agaricomycotina</taxon>
        <taxon>Tremellomycetes</taxon>
        <taxon>Trichosporonales</taxon>
        <taxon>Trichosporonaceae</taxon>
        <taxon>Apiotrichum</taxon>
    </lineage>
</organism>
<accession>A0A427XDR3</accession>
<feature type="compositionally biased region" description="Polar residues" evidence="1">
    <location>
        <begin position="457"/>
        <end position="467"/>
    </location>
</feature>
<feature type="region of interest" description="Disordered" evidence="1">
    <location>
        <begin position="520"/>
        <end position="545"/>
    </location>
</feature>
<proteinExistence type="predicted"/>
<feature type="region of interest" description="Disordered" evidence="1">
    <location>
        <begin position="312"/>
        <end position="414"/>
    </location>
</feature>
<dbReference type="RefSeq" id="XP_028472001.1">
    <property type="nucleotide sequence ID" value="XM_028620785.1"/>
</dbReference>
<evidence type="ECO:0008006" key="4">
    <source>
        <dbReference type="Google" id="ProtNLM"/>
    </source>
</evidence>
<feature type="compositionally biased region" description="Basic and acidic residues" evidence="1">
    <location>
        <begin position="442"/>
        <end position="452"/>
    </location>
</feature>
<evidence type="ECO:0000313" key="2">
    <source>
        <dbReference type="EMBL" id="RSH76854.1"/>
    </source>
</evidence>
<name>A0A427XDR3_9TREE</name>
<feature type="region of interest" description="Disordered" evidence="1">
    <location>
        <begin position="575"/>
        <end position="622"/>
    </location>
</feature>
<feature type="compositionally biased region" description="Basic residues" evidence="1">
    <location>
        <begin position="317"/>
        <end position="326"/>
    </location>
</feature>